<evidence type="ECO:0000256" key="3">
    <source>
        <dbReference type="ARBA" id="ARBA00022670"/>
    </source>
</evidence>
<dbReference type="Gene3D" id="2.70.70.10">
    <property type="entry name" value="Glucose Permease (Domain IIA)"/>
    <property type="match status" value="1"/>
</dbReference>
<dbReference type="Proteomes" id="UP000613266">
    <property type="component" value="Unassembled WGS sequence"/>
</dbReference>
<dbReference type="InterPro" id="IPR011055">
    <property type="entry name" value="Dup_hybrid_motif"/>
</dbReference>
<dbReference type="GO" id="GO:0046872">
    <property type="term" value="F:metal ion binding"/>
    <property type="evidence" value="ECO:0007669"/>
    <property type="project" value="UniProtKB-KW"/>
</dbReference>
<keyword evidence="5" id="KW-0378">Hydrolase</keyword>
<gene>
    <name evidence="11" type="ORF">I7X39_19360</name>
</gene>
<evidence type="ECO:0000256" key="6">
    <source>
        <dbReference type="ARBA" id="ARBA00022833"/>
    </source>
</evidence>
<keyword evidence="8" id="KW-0812">Transmembrane</keyword>
<dbReference type="EMBL" id="JAEDAK010000017">
    <property type="protein sequence ID" value="MBH9579055.1"/>
    <property type="molecule type" value="Genomic_DNA"/>
</dbReference>
<evidence type="ECO:0000256" key="1">
    <source>
        <dbReference type="ARBA" id="ARBA00001947"/>
    </source>
</evidence>
<evidence type="ECO:0000256" key="2">
    <source>
        <dbReference type="ARBA" id="ARBA00004196"/>
    </source>
</evidence>
<dbReference type="PANTHER" id="PTHR21666">
    <property type="entry name" value="PEPTIDASE-RELATED"/>
    <property type="match status" value="1"/>
</dbReference>
<comment type="caution">
    <text evidence="11">The sequence shown here is derived from an EMBL/GenBank/DDBJ whole genome shotgun (WGS) entry which is preliminary data.</text>
</comment>
<feature type="domain" description="M23ase beta-sheet core" evidence="9">
    <location>
        <begin position="316"/>
        <end position="410"/>
    </location>
</feature>
<evidence type="ECO:0000256" key="5">
    <source>
        <dbReference type="ARBA" id="ARBA00022801"/>
    </source>
</evidence>
<protein>
    <submittedName>
        <fullName evidence="11">M23 family metallopeptidase</fullName>
    </submittedName>
</protein>
<evidence type="ECO:0000256" key="8">
    <source>
        <dbReference type="SAM" id="Phobius"/>
    </source>
</evidence>
<sequence length="455" mass="48846">MTRLAPLLQPLENFAARYPRALTGSVLALLGGFAVTAFGIAPLVPNPNELPKNAVVEALPALALEDQLNALAAHSQALRRFETTRSGDTVDSLLGRLGAFDPEFAAFLRQDGTARQLLSGRAGKRVELSADAEGKVQQLIARYPNGTSEVAGTHFNRLIVDRSESGVLSARVELGRLEPQVRLASGSIQSSLFAATDEVGLPDSAASQMADMFAGEIDFHRDLRKGDRFTLVFESLTADGEPVPWGQGRVLAAEFVNAGRTHQAVWFQDTQTGKASFYDFAGQNKRRAFLASPLEFSRVTSGFAMRFHPVLQTWRRHLGVDYGAPTGTPVRSVGDGVVEFAGWQNGFGNVVHLRHGGERSTVYAHLSKIDVRKGQKVEQGQRLGAVGATGWATGPHLHFEFRVKGAHQDPRAIAKASETVLLPAHARAAFQEQVASAKTQLTVAATLGPGVTGAD</sequence>
<evidence type="ECO:0000259" key="9">
    <source>
        <dbReference type="Pfam" id="PF01551"/>
    </source>
</evidence>
<keyword evidence="7" id="KW-0482">Metalloprotease</keyword>
<dbReference type="InterPro" id="IPR050570">
    <property type="entry name" value="Cell_wall_metabolism_enzyme"/>
</dbReference>
<keyword evidence="4" id="KW-0479">Metal-binding</keyword>
<dbReference type="CDD" id="cd12797">
    <property type="entry name" value="M23_peptidase"/>
    <property type="match status" value="1"/>
</dbReference>
<evidence type="ECO:0000256" key="4">
    <source>
        <dbReference type="ARBA" id="ARBA00022723"/>
    </source>
</evidence>
<dbReference type="Pfam" id="PF01551">
    <property type="entry name" value="Peptidase_M23"/>
    <property type="match status" value="1"/>
</dbReference>
<evidence type="ECO:0000313" key="11">
    <source>
        <dbReference type="EMBL" id="MBH9579055.1"/>
    </source>
</evidence>
<comment type="cofactor">
    <cofactor evidence="1">
        <name>Zn(2+)</name>
        <dbReference type="ChEBI" id="CHEBI:29105"/>
    </cofactor>
</comment>
<evidence type="ECO:0000256" key="7">
    <source>
        <dbReference type="ARBA" id="ARBA00023049"/>
    </source>
</evidence>
<dbReference type="InterPro" id="IPR016047">
    <property type="entry name" value="M23ase_b-sheet_dom"/>
</dbReference>
<dbReference type="GO" id="GO:0004222">
    <property type="term" value="F:metalloendopeptidase activity"/>
    <property type="evidence" value="ECO:0007669"/>
    <property type="project" value="TreeGrafter"/>
</dbReference>
<dbReference type="SUPFAM" id="SSF51261">
    <property type="entry name" value="Duplicated hybrid motif"/>
    <property type="match status" value="1"/>
</dbReference>
<dbReference type="GO" id="GO:0006508">
    <property type="term" value="P:proteolysis"/>
    <property type="evidence" value="ECO:0007669"/>
    <property type="project" value="UniProtKB-KW"/>
</dbReference>
<accession>A0A931J6C8</accession>
<dbReference type="Gene3D" id="3.10.450.350">
    <property type="match status" value="2"/>
</dbReference>
<proteinExistence type="predicted"/>
<keyword evidence="12" id="KW-1185">Reference proteome</keyword>
<reference evidence="11" key="1">
    <citation type="submission" date="2020-12" db="EMBL/GenBank/DDBJ databases">
        <title>The genome sequence of Inhella sp. 1Y17.</title>
        <authorList>
            <person name="Liu Y."/>
        </authorList>
    </citation>
    <scope>NUCLEOTIDE SEQUENCE</scope>
    <source>
        <strain evidence="11">1Y17</strain>
    </source>
</reference>
<dbReference type="AlphaFoldDB" id="A0A931J6C8"/>
<dbReference type="InterPro" id="IPR045834">
    <property type="entry name" value="Csd3_N2"/>
</dbReference>
<dbReference type="PANTHER" id="PTHR21666:SF288">
    <property type="entry name" value="CELL DIVISION PROTEIN YTFB"/>
    <property type="match status" value="1"/>
</dbReference>
<name>A0A931J6C8_9BURK</name>
<organism evidence="11 12">
    <name type="scientific">Inhella proteolytica</name>
    <dbReference type="NCBI Taxonomy" id="2795029"/>
    <lineage>
        <taxon>Bacteria</taxon>
        <taxon>Pseudomonadati</taxon>
        <taxon>Pseudomonadota</taxon>
        <taxon>Betaproteobacteria</taxon>
        <taxon>Burkholderiales</taxon>
        <taxon>Sphaerotilaceae</taxon>
        <taxon>Inhella</taxon>
    </lineage>
</organism>
<keyword evidence="8" id="KW-0472">Membrane</keyword>
<dbReference type="Pfam" id="PF19425">
    <property type="entry name" value="Csd3_N2"/>
    <property type="match status" value="1"/>
</dbReference>
<feature type="transmembrane region" description="Helical" evidence="8">
    <location>
        <begin position="21"/>
        <end position="44"/>
    </location>
</feature>
<keyword evidence="3" id="KW-0645">Protease</keyword>
<keyword evidence="8" id="KW-1133">Transmembrane helix</keyword>
<keyword evidence="6" id="KW-0862">Zinc</keyword>
<evidence type="ECO:0000313" key="12">
    <source>
        <dbReference type="Proteomes" id="UP000613266"/>
    </source>
</evidence>
<feature type="domain" description="Csd3-like second N-terminal" evidence="10">
    <location>
        <begin position="183"/>
        <end position="303"/>
    </location>
</feature>
<dbReference type="GO" id="GO:0030313">
    <property type="term" value="C:cell envelope"/>
    <property type="evidence" value="ECO:0007669"/>
    <property type="project" value="UniProtKB-SubCell"/>
</dbReference>
<comment type="subcellular location">
    <subcellularLocation>
        <location evidence="2">Cell envelope</location>
    </subcellularLocation>
</comment>
<evidence type="ECO:0000259" key="10">
    <source>
        <dbReference type="Pfam" id="PF19425"/>
    </source>
</evidence>